<protein>
    <submittedName>
        <fullName evidence="1">Spore coat protein</fullName>
    </submittedName>
</protein>
<name>A0A345PJB5_9BACI</name>
<evidence type="ECO:0000313" key="1">
    <source>
        <dbReference type="EMBL" id="AXI10095.1"/>
    </source>
</evidence>
<dbReference type="RefSeq" id="WP_114917382.1">
    <property type="nucleotide sequence ID" value="NZ_CP024848.1"/>
</dbReference>
<accession>A0A345PJB5</accession>
<keyword evidence="2" id="KW-1185">Reference proteome</keyword>
<dbReference type="OrthoDB" id="1655185at2"/>
<proteinExistence type="predicted"/>
<keyword evidence="1" id="KW-0167">Capsid protein</keyword>
<evidence type="ECO:0000313" key="2">
    <source>
        <dbReference type="Proteomes" id="UP000253908"/>
    </source>
</evidence>
<dbReference type="Proteomes" id="UP000253908">
    <property type="component" value="Chromosome"/>
</dbReference>
<reference evidence="2" key="1">
    <citation type="submission" date="2017-11" db="EMBL/GenBank/DDBJ databases">
        <authorList>
            <person name="Zhu W."/>
        </authorList>
    </citation>
    <scope>NUCLEOTIDE SEQUENCE [LARGE SCALE GENOMIC DNA]</scope>
    <source>
        <strain evidence="2">160</strain>
    </source>
</reference>
<keyword evidence="1" id="KW-0946">Virion</keyword>
<dbReference type="KEGG" id="ocn:CUC15_14665"/>
<organism evidence="1 2">
    <name type="scientific">Oceanobacillus zhaokaii</name>
    <dbReference type="NCBI Taxonomy" id="2052660"/>
    <lineage>
        <taxon>Bacteria</taxon>
        <taxon>Bacillati</taxon>
        <taxon>Bacillota</taxon>
        <taxon>Bacilli</taxon>
        <taxon>Bacillales</taxon>
        <taxon>Bacillaceae</taxon>
        <taxon>Oceanobacillus</taxon>
    </lineage>
</organism>
<dbReference type="Pfam" id="PF10612">
    <property type="entry name" value="Spore-coat_CotZ"/>
    <property type="match status" value="1"/>
</dbReference>
<dbReference type="AlphaFoldDB" id="A0A345PJB5"/>
<dbReference type="EMBL" id="CP024848">
    <property type="protein sequence ID" value="AXI10095.1"/>
    <property type="molecule type" value="Genomic_DNA"/>
</dbReference>
<gene>
    <name evidence="1" type="ORF">CUC15_14665</name>
</gene>
<sequence>MGCEKERNSVCKAVENIKNLQDAVDEQCSTSCFHNLLAPTQFVGDTIPFILFDKNSDLFKAFGNVGGLLGGECFRTPFFKVQDISKDGCATLSLLKPFKNGNPINFGDVDNICDVNILVKTDFCIEVDLRCFCAIQCLDPLLIHNNFALTVTESNDTTEESNK</sequence>
<dbReference type="InterPro" id="IPR019593">
    <property type="entry name" value="Spore_coat_protein_Z/Y"/>
</dbReference>